<dbReference type="EMBL" id="QICN01000001">
    <property type="protein sequence ID" value="PXV71433.1"/>
    <property type="molecule type" value="Genomic_DNA"/>
</dbReference>
<dbReference type="InterPro" id="IPR050706">
    <property type="entry name" value="Cyclic-di-GMP_PDE-like"/>
</dbReference>
<dbReference type="InterPro" id="IPR029787">
    <property type="entry name" value="Nucleotide_cyclase"/>
</dbReference>
<evidence type="ECO:0000259" key="2">
    <source>
        <dbReference type="PROSITE" id="PS50887"/>
    </source>
</evidence>
<dbReference type="Proteomes" id="UP000248330">
    <property type="component" value="Unassembled WGS sequence"/>
</dbReference>
<dbReference type="SUPFAM" id="SSF55073">
    <property type="entry name" value="Nucleotide cyclase"/>
    <property type="match status" value="1"/>
</dbReference>
<dbReference type="Pfam" id="PF00563">
    <property type="entry name" value="EAL"/>
    <property type="match status" value="1"/>
</dbReference>
<evidence type="ECO:0000313" key="3">
    <source>
        <dbReference type="EMBL" id="PXV71433.1"/>
    </source>
</evidence>
<dbReference type="AlphaFoldDB" id="A0A318EF33"/>
<accession>A0A318EF33</accession>
<reference evidence="3 4" key="1">
    <citation type="submission" date="2018-04" db="EMBL/GenBank/DDBJ databases">
        <title>Genomic Encyclopedia of Type Strains, Phase IV (KMG-IV): sequencing the most valuable type-strain genomes for metagenomic binning, comparative biology and taxonomic classification.</title>
        <authorList>
            <person name="Goeker M."/>
        </authorList>
    </citation>
    <scope>NUCLEOTIDE SEQUENCE [LARGE SCALE GENOMIC DNA]</scope>
    <source>
        <strain evidence="3 4">DSM 104150</strain>
    </source>
</reference>
<dbReference type="InterPro" id="IPR043128">
    <property type="entry name" value="Rev_trsase/Diguanyl_cyclase"/>
</dbReference>
<evidence type="ECO:0000313" key="4">
    <source>
        <dbReference type="Proteomes" id="UP000248330"/>
    </source>
</evidence>
<dbReference type="GO" id="GO:0071111">
    <property type="term" value="F:cyclic-guanylate-specific phosphodiesterase activity"/>
    <property type="evidence" value="ECO:0007669"/>
    <property type="project" value="InterPro"/>
</dbReference>
<dbReference type="PROSITE" id="PS50883">
    <property type="entry name" value="EAL"/>
    <property type="match status" value="1"/>
</dbReference>
<sequence>MHDAVPTSASELFDLLPASTLLRQFPQPLAVLDATGNRVLLVNDALAMRCGRVQADLSDIELSQLQRLYGEMSTTGASSCTHLHPLQLDGGSALLWLPEHCSGEGSAVARDELTGLESRRAFETRLRGLLAKKLDGVLIRFEIDQFKLINDAYGREAGNQLLIQLGHLVASLVRDDDEPARLGGDEFAIVVSDGDAERAWQIAERVRLQVAAQGFEWSGRAYGVTMSIGIATFADAYHDFVELLAAADTACEAAKSRGRNRIEIYRREDGEVHRLRGEQSWGARVLDTLEASRFALYQQRIEPLSGGGRGHCEVLLRVRGVSGWTPPGEFVAAAERYGLMPQVDRRVIARVLKEIARLPVDQRPLCAINLSGHSLGDQGLAAYIERMLDRYEVHPGHVCFEITETAAIANTARAVALVGALKRLGCSVALDDFGAGMSSFSYLKSLDVDMIKIDGSFVRHVATDAVDAATVEGMVKIAGLRGLATVAECVEDEASLRRLAELGVHAAQGFYLHRPEPWSLP</sequence>
<organism evidence="3 4">
    <name type="scientific">Sinimarinibacterium flocculans</name>
    <dbReference type="NCBI Taxonomy" id="985250"/>
    <lineage>
        <taxon>Bacteria</taxon>
        <taxon>Pseudomonadati</taxon>
        <taxon>Pseudomonadota</taxon>
        <taxon>Gammaproteobacteria</taxon>
        <taxon>Nevskiales</taxon>
        <taxon>Nevskiaceae</taxon>
        <taxon>Sinimarinibacterium</taxon>
    </lineage>
</organism>
<dbReference type="PANTHER" id="PTHR33121">
    <property type="entry name" value="CYCLIC DI-GMP PHOSPHODIESTERASE PDEF"/>
    <property type="match status" value="1"/>
</dbReference>
<dbReference type="InterPro" id="IPR000160">
    <property type="entry name" value="GGDEF_dom"/>
</dbReference>
<dbReference type="Pfam" id="PF00990">
    <property type="entry name" value="GGDEF"/>
    <property type="match status" value="1"/>
</dbReference>
<gene>
    <name evidence="3" type="ORF">C8D93_101484</name>
</gene>
<dbReference type="OrthoDB" id="9787514at2"/>
<dbReference type="SMART" id="SM00267">
    <property type="entry name" value="GGDEF"/>
    <property type="match status" value="1"/>
</dbReference>
<dbReference type="InterPro" id="IPR035919">
    <property type="entry name" value="EAL_sf"/>
</dbReference>
<dbReference type="NCBIfam" id="TIGR00254">
    <property type="entry name" value="GGDEF"/>
    <property type="match status" value="1"/>
</dbReference>
<feature type="domain" description="GGDEF" evidence="2">
    <location>
        <begin position="134"/>
        <end position="267"/>
    </location>
</feature>
<dbReference type="CDD" id="cd01948">
    <property type="entry name" value="EAL"/>
    <property type="match status" value="1"/>
</dbReference>
<name>A0A318EF33_9GAMM</name>
<comment type="caution">
    <text evidence="3">The sequence shown here is derived from an EMBL/GenBank/DDBJ whole genome shotgun (WGS) entry which is preliminary data.</text>
</comment>
<dbReference type="SMART" id="SM00052">
    <property type="entry name" value="EAL"/>
    <property type="match status" value="1"/>
</dbReference>
<proteinExistence type="predicted"/>
<dbReference type="Gene3D" id="3.30.70.270">
    <property type="match status" value="1"/>
</dbReference>
<dbReference type="CDD" id="cd01949">
    <property type="entry name" value="GGDEF"/>
    <property type="match status" value="1"/>
</dbReference>
<feature type="domain" description="EAL" evidence="1">
    <location>
        <begin position="278"/>
        <end position="521"/>
    </location>
</feature>
<dbReference type="SUPFAM" id="SSF141868">
    <property type="entry name" value="EAL domain-like"/>
    <property type="match status" value="1"/>
</dbReference>
<protein>
    <submittedName>
        <fullName evidence="3">Diguanylate cyclase (GGDEF)-like protein</fullName>
    </submittedName>
</protein>
<evidence type="ECO:0000259" key="1">
    <source>
        <dbReference type="PROSITE" id="PS50883"/>
    </source>
</evidence>
<dbReference type="Gene3D" id="3.20.20.450">
    <property type="entry name" value="EAL domain"/>
    <property type="match status" value="1"/>
</dbReference>
<dbReference type="RefSeq" id="WP_110263547.1">
    <property type="nucleotide sequence ID" value="NZ_CAKZQT010000007.1"/>
</dbReference>
<dbReference type="PANTHER" id="PTHR33121:SF23">
    <property type="entry name" value="CYCLIC DI-GMP PHOSPHODIESTERASE PDEB"/>
    <property type="match status" value="1"/>
</dbReference>
<dbReference type="PROSITE" id="PS50887">
    <property type="entry name" value="GGDEF"/>
    <property type="match status" value="1"/>
</dbReference>
<keyword evidence="4" id="KW-1185">Reference proteome</keyword>
<dbReference type="InterPro" id="IPR001633">
    <property type="entry name" value="EAL_dom"/>
</dbReference>